<name>A0A2R6NF61_9APHY</name>
<evidence type="ECO:0000313" key="1">
    <source>
        <dbReference type="EMBL" id="PSR71024.1"/>
    </source>
</evidence>
<reference evidence="1 2" key="1">
    <citation type="submission" date="2018-02" db="EMBL/GenBank/DDBJ databases">
        <title>Genome sequence of the basidiomycete white-rot fungus Phlebia centrifuga.</title>
        <authorList>
            <person name="Granchi Z."/>
            <person name="Peng M."/>
            <person name="de Vries R.P."/>
            <person name="Hilden K."/>
            <person name="Makela M.R."/>
            <person name="Grigoriev I."/>
            <person name="Riley R."/>
        </authorList>
    </citation>
    <scope>NUCLEOTIDE SEQUENCE [LARGE SCALE GENOMIC DNA]</scope>
    <source>
        <strain evidence="1 2">FBCC195</strain>
    </source>
</reference>
<sequence>MAQATLFPELIDHIISFLALPRKLDNLYLDLSFRWYDEKTLKPDLYSCSLVCREWSKLARPHIFHTVGLRLVLPDEDEPIGTLEEFLEFLDATPRVPHCIRKLELRFQGGIDAWDIPPEEDPLGIDLVLLHTVLSRLPRLHSLSLDGIHPFNSTPVDWSPTPINLQLVQYITYFYDIPLCAIFPLSLLGHVDELVVQSHRNYPGAFSYDTSQPATRGSHFALRSLKLFAYPHVRSFVEDILLTPAVDTLESLALVDFNTEETLSAAWRLLRGVGPRLLDVWIDVSSRLPTENLGAFDLSACSRLESLTIYSSLCYPTDVVNPTPSARPYSYIRCILAYLVQVTPQHAPPCPRLRSITLSMLLWSETKMNVMKKTSAVKKAVLEALEDIFISVPVVETVWIKLEGTYSAGMVSVEKLWERAQPYESELVCL</sequence>
<dbReference type="Proteomes" id="UP000186601">
    <property type="component" value="Unassembled WGS sequence"/>
</dbReference>
<protein>
    <recommendedName>
        <fullName evidence="3">F-box domain-containing protein</fullName>
    </recommendedName>
</protein>
<proteinExistence type="predicted"/>
<dbReference type="EMBL" id="MLYV02001297">
    <property type="protein sequence ID" value="PSR71024.1"/>
    <property type="molecule type" value="Genomic_DNA"/>
</dbReference>
<organism evidence="1 2">
    <name type="scientific">Hermanssonia centrifuga</name>
    <dbReference type="NCBI Taxonomy" id="98765"/>
    <lineage>
        <taxon>Eukaryota</taxon>
        <taxon>Fungi</taxon>
        <taxon>Dikarya</taxon>
        <taxon>Basidiomycota</taxon>
        <taxon>Agaricomycotina</taxon>
        <taxon>Agaricomycetes</taxon>
        <taxon>Polyporales</taxon>
        <taxon>Meruliaceae</taxon>
        <taxon>Hermanssonia</taxon>
    </lineage>
</organism>
<evidence type="ECO:0000313" key="2">
    <source>
        <dbReference type="Proteomes" id="UP000186601"/>
    </source>
</evidence>
<accession>A0A2R6NF61</accession>
<dbReference type="AlphaFoldDB" id="A0A2R6NF61"/>
<keyword evidence="2" id="KW-1185">Reference proteome</keyword>
<gene>
    <name evidence="1" type="ORF">PHLCEN_2v13128</name>
</gene>
<evidence type="ECO:0008006" key="3">
    <source>
        <dbReference type="Google" id="ProtNLM"/>
    </source>
</evidence>
<comment type="caution">
    <text evidence="1">The sequence shown here is derived from an EMBL/GenBank/DDBJ whole genome shotgun (WGS) entry which is preliminary data.</text>
</comment>